<name>A0A660CDF1_9PSEU</name>
<dbReference type="Proteomes" id="UP000317303">
    <property type="component" value="Unassembled WGS sequence"/>
</dbReference>
<dbReference type="GO" id="GO:0005975">
    <property type="term" value="P:carbohydrate metabolic process"/>
    <property type="evidence" value="ECO:0007669"/>
    <property type="project" value="UniProtKB-ARBA"/>
</dbReference>
<dbReference type="Pfam" id="PF13560">
    <property type="entry name" value="HTH_31"/>
    <property type="match status" value="1"/>
</dbReference>
<dbReference type="OrthoDB" id="166850at2"/>
<feature type="region of interest" description="Disordered" evidence="1">
    <location>
        <begin position="208"/>
        <end position="235"/>
    </location>
</feature>
<dbReference type="InterPro" id="IPR032350">
    <property type="entry name" value="Nbr1_FW"/>
</dbReference>
<evidence type="ECO:0000313" key="4">
    <source>
        <dbReference type="Proteomes" id="UP000317303"/>
    </source>
</evidence>
<dbReference type="CDD" id="cd14947">
    <property type="entry name" value="NBR1_like"/>
    <property type="match status" value="1"/>
</dbReference>
<feature type="domain" description="Nbr1 FW" evidence="2">
    <location>
        <begin position="243"/>
        <end position="331"/>
    </location>
</feature>
<comment type="caution">
    <text evidence="3">The sequence shown here is derived from an EMBL/GenBank/DDBJ whole genome shotgun (WGS) entry which is preliminary data.</text>
</comment>
<dbReference type="AlphaFoldDB" id="A0A660CDF1"/>
<organism evidence="3 4">
    <name type="scientific">Prauserella rugosa</name>
    <dbReference type="NCBI Taxonomy" id="43354"/>
    <lineage>
        <taxon>Bacteria</taxon>
        <taxon>Bacillati</taxon>
        <taxon>Actinomycetota</taxon>
        <taxon>Actinomycetes</taxon>
        <taxon>Pseudonocardiales</taxon>
        <taxon>Pseudonocardiaceae</taxon>
        <taxon>Prauserella</taxon>
    </lineage>
</organism>
<sequence>MSDSEGEQKPAALEEFTAGLRQLRSEAGDPSFRRMAERSGAVSHATLHLTVKGRRLQPWETVREFVRACGGDEAEWSARYARTKAILSGEIPPDAPATADSGTAGSTTGSTSTESNNTDTDSAQPTSTEPASTEPTGTEPASTGGGTRHSATDPRVDVWDGVVALPEQRSSEGTRRSWAKAWLVAPLVVLIAAAAVLGFRLGDDEEPRQAHARSGSAGEADTVALTEPVHPGDDSALAADLGIQDGAVVAPNQQFTRTFELLNAGSVHWKDRFLQRMENATGPRFCDTPPRVEIPDTAPGDTVKVPVTARAAQEPTTCKVRWKMVDENGRQLLPEKRPVYFMVHVRPDA</sequence>
<proteinExistence type="predicted"/>
<feature type="region of interest" description="Disordered" evidence="1">
    <location>
        <begin position="90"/>
        <end position="155"/>
    </location>
</feature>
<evidence type="ECO:0000256" key="1">
    <source>
        <dbReference type="SAM" id="MobiDB-lite"/>
    </source>
</evidence>
<dbReference type="InterPro" id="IPR013783">
    <property type="entry name" value="Ig-like_fold"/>
</dbReference>
<reference evidence="3 4" key="1">
    <citation type="submission" date="2019-07" db="EMBL/GenBank/DDBJ databases">
        <title>R&amp;d 2014.</title>
        <authorList>
            <person name="Klenk H.-P."/>
        </authorList>
    </citation>
    <scope>NUCLEOTIDE SEQUENCE [LARGE SCALE GENOMIC DNA]</scope>
    <source>
        <strain evidence="3 4">DSM 43194</strain>
    </source>
</reference>
<protein>
    <submittedName>
        <fullName evidence="3">Ig-like domain-containing protein</fullName>
    </submittedName>
</protein>
<evidence type="ECO:0000259" key="2">
    <source>
        <dbReference type="Pfam" id="PF16158"/>
    </source>
</evidence>
<keyword evidence="4" id="KW-1185">Reference proteome</keyword>
<dbReference type="RefSeq" id="WP_030533704.1">
    <property type="nucleotide sequence ID" value="NZ_JOIJ01000017.1"/>
</dbReference>
<gene>
    <name evidence="3" type="ORF">JD82_03218</name>
</gene>
<evidence type="ECO:0000313" key="3">
    <source>
        <dbReference type="EMBL" id="TWH21356.1"/>
    </source>
</evidence>
<dbReference type="Gene3D" id="2.60.40.10">
    <property type="entry name" value="Immunoglobulins"/>
    <property type="match status" value="1"/>
</dbReference>
<dbReference type="EMBL" id="VLJV01000001">
    <property type="protein sequence ID" value="TWH21356.1"/>
    <property type="molecule type" value="Genomic_DNA"/>
</dbReference>
<accession>A0A660CDF1</accession>
<feature type="compositionally biased region" description="Low complexity" evidence="1">
    <location>
        <begin position="96"/>
        <end position="141"/>
    </location>
</feature>
<dbReference type="Pfam" id="PF16158">
    <property type="entry name" value="N_BRCA1_IG"/>
    <property type="match status" value="1"/>
</dbReference>